<dbReference type="Pfam" id="PF05973">
    <property type="entry name" value="Gp49"/>
    <property type="match status" value="1"/>
</dbReference>
<dbReference type="SUPFAM" id="SSF143011">
    <property type="entry name" value="RelE-like"/>
    <property type="match status" value="1"/>
</dbReference>
<dbReference type="InterPro" id="IPR009241">
    <property type="entry name" value="HigB-like"/>
</dbReference>
<gene>
    <name evidence="1" type="ORF">NG743_25505</name>
</gene>
<evidence type="ECO:0000313" key="2">
    <source>
        <dbReference type="Proteomes" id="UP001057561"/>
    </source>
</evidence>
<sequence length="113" mass="13351">MDENDKPLIWLHGEIKTPPFSQEARIETGILLRRLQQGERLGMPHSKPMSSIEKHCYELRIRDADKNWRIIYRIDDDAILILEVFNKTTRTTPSTVIDICKKRLSKYDQDIQD</sequence>
<organism evidence="1 2">
    <name type="scientific">Dolichospermum heterosporum TAC447</name>
    <dbReference type="NCBI Taxonomy" id="747523"/>
    <lineage>
        <taxon>Bacteria</taxon>
        <taxon>Bacillati</taxon>
        <taxon>Cyanobacteriota</taxon>
        <taxon>Cyanophyceae</taxon>
        <taxon>Nostocales</taxon>
        <taxon>Aphanizomenonaceae</taxon>
        <taxon>Dolichospermum</taxon>
        <taxon>Dolichospermum heterosporum</taxon>
    </lineage>
</organism>
<dbReference type="Gene3D" id="3.30.2310.20">
    <property type="entry name" value="RelE-like"/>
    <property type="match status" value="1"/>
</dbReference>
<reference evidence="1" key="1">
    <citation type="submission" date="2022-06" db="EMBL/GenBank/DDBJ databases">
        <title>Nostosin G and Spiroidesin B from the Cyanobacterium Dolichospermum sp. NIES-1697.</title>
        <authorList>
            <person name="Phan C.-S."/>
            <person name="Mehjabin J.J."/>
            <person name="Anas A.R.J."/>
            <person name="Hayasaka M."/>
            <person name="Onoki R."/>
            <person name="Wang J."/>
            <person name="Umezawa T."/>
            <person name="Washio K."/>
            <person name="Morikawa M."/>
            <person name="Okino T."/>
        </authorList>
    </citation>
    <scope>NUCLEOTIDE SEQUENCE</scope>
    <source>
        <strain evidence="1">NIES-1697</strain>
    </source>
</reference>
<evidence type="ECO:0000313" key="1">
    <source>
        <dbReference type="EMBL" id="UUO15311.1"/>
    </source>
</evidence>
<keyword evidence="2" id="KW-1185">Reference proteome</keyword>
<dbReference type="EMBL" id="CP099464">
    <property type="protein sequence ID" value="UUO15311.1"/>
    <property type="molecule type" value="Genomic_DNA"/>
</dbReference>
<dbReference type="RefSeq" id="WP_027401239.1">
    <property type="nucleotide sequence ID" value="NZ_CP099464.1"/>
</dbReference>
<name>A0ABY5LTI8_9CYAN</name>
<accession>A0ABY5LTI8</accession>
<dbReference type="Proteomes" id="UP001057561">
    <property type="component" value="Chromosome"/>
</dbReference>
<dbReference type="InterPro" id="IPR035093">
    <property type="entry name" value="RelE/ParE_toxin_dom_sf"/>
</dbReference>
<protein>
    <submittedName>
        <fullName evidence="1">Type II toxin-antitoxin system RelE/ParE family toxin</fullName>
    </submittedName>
</protein>
<proteinExistence type="predicted"/>